<evidence type="ECO:0000313" key="1">
    <source>
        <dbReference type="EMBL" id="AAL38314.1"/>
    </source>
</evidence>
<dbReference type="AlphaFoldDB" id="Q8VZ98"/>
<dbReference type="HOGENOM" id="CLU_3208310_0_0_1"/>
<dbReference type="EMBL" id="AY065138">
    <property type="protein sequence ID" value="AAL38314.1"/>
    <property type="molecule type" value="mRNA"/>
</dbReference>
<sequence length="45" mass="5408">MHVCNLGYMFLSIWFHKAIKIQLFTTCEEKSEGKQSQVRLLFWES</sequence>
<evidence type="ECO:0000313" key="2">
    <source>
        <dbReference type="EMBL" id="AAP21310.1"/>
    </source>
</evidence>
<reference evidence="2" key="2">
    <citation type="submission" date="2003-04" db="EMBL/GenBank/DDBJ databases">
        <title>Arabidopsis ORF clones.</title>
        <authorList>
            <person name="Cheuk R."/>
            <person name="Chen H."/>
            <person name="Kim C.J."/>
            <person name="Shinn P."/>
            <person name="Bowser L."/>
            <person name="Carninci P."/>
            <person name="Dale J.M."/>
            <person name="Hayashizaki Y."/>
            <person name="Hsuan V.W."/>
            <person name="Ishida J."/>
            <person name="Jones T."/>
            <person name="Kamiya A."/>
            <person name="Karlin-Neumann G."/>
            <person name="Kawai J."/>
            <person name="Lam B."/>
            <person name="Lin J."/>
            <person name="Miranda M."/>
            <person name="Narusaka M."/>
            <person name="Nguyen M."/>
            <person name="Onodera C.S."/>
            <person name="Palm C.J."/>
            <person name="Quach H.L."/>
            <person name="Sakurai T."/>
            <person name="Satou M."/>
            <person name="Seki M."/>
            <person name="Southwick A."/>
            <person name="Toriumi M."/>
            <person name="Wong C."/>
            <person name="Wu H.C."/>
            <person name="Yamada K."/>
            <person name="Yu G."/>
            <person name="Yuan S."/>
            <person name="Shinozaki K."/>
            <person name="Davis R.W."/>
            <person name="Theologis A."/>
            <person name="Ecker J.R."/>
        </authorList>
    </citation>
    <scope>NUCLEOTIDE SEQUENCE</scope>
</reference>
<dbReference type="EMBL" id="BT006502">
    <property type="protein sequence ID" value="AAP21310.1"/>
    <property type="molecule type" value="mRNA"/>
</dbReference>
<protein>
    <submittedName>
        <fullName evidence="2">At5g08185</fullName>
    </submittedName>
</protein>
<proteinExistence type="evidence at transcript level"/>
<name>Q8VZ98_ARATH</name>
<reference evidence="1" key="1">
    <citation type="submission" date="2001-12" db="EMBL/GenBank/DDBJ databases">
        <authorList>
            <person name="Nguyen M."/>
            <person name="Karlin-Neumann G."/>
            <person name="Southwick A."/>
            <person name="Lam B."/>
            <person name="Miranda M."/>
            <person name="Palm C.J."/>
            <person name="Bowser L."/>
            <person name="Jones T."/>
            <person name="Banh J."/>
            <person name="Carninci P."/>
            <person name="Chen H."/>
            <person name="Cheuk R."/>
            <person name="Chung M.K."/>
            <person name="Hayashizaki Y."/>
            <person name="Ishida J."/>
            <person name="Kamiya A."/>
            <person name="Kawai J."/>
            <person name="Kim C."/>
            <person name="Lin J."/>
            <person name="Liu S.X."/>
            <person name="Narusaka M."/>
            <person name="Pham P.K."/>
            <person name="Sakano H."/>
            <person name="Sakurai T."/>
            <person name="Satou M."/>
            <person name="Seki M."/>
            <person name="Shinn P."/>
            <person name="Yamada K."/>
            <person name="Shinozaki K."/>
            <person name="Ecker J."/>
            <person name="Theologis A."/>
            <person name="Davis R.W."/>
        </authorList>
    </citation>
    <scope>NUCLEOTIDE SEQUENCE</scope>
</reference>
<organism evidence="1">
    <name type="scientific">Arabidopsis thaliana</name>
    <name type="common">Mouse-ear cress</name>
    <dbReference type="NCBI Taxonomy" id="3702"/>
    <lineage>
        <taxon>Eukaryota</taxon>
        <taxon>Viridiplantae</taxon>
        <taxon>Streptophyta</taxon>
        <taxon>Embryophyta</taxon>
        <taxon>Tracheophyta</taxon>
        <taxon>Spermatophyta</taxon>
        <taxon>Magnoliopsida</taxon>
        <taxon>eudicotyledons</taxon>
        <taxon>Gunneridae</taxon>
        <taxon>Pentapetalae</taxon>
        <taxon>rosids</taxon>
        <taxon>malvids</taxon>
        <taxon>Brassicales</taxon>
        <taxon>Brassicaceae</taxon>
        <taxon>Camelineae</taxon>
        <taxon>Arabidopsis</taxon>
    </lineage>
</organism>
<accession>Q8VZ98</accession>